<reference evidence="1 2" key="1">
    <citation type="submission" date="2020-10" db="EMBL/GenBank/DDBJ databases">
        <title>The genome sequence of Flavobacterium aquaticum 1Y8A.</title>
        <authorList>
            <person name="Liu Y."/>
        </authorList>
    </citation>
    <scope>NUCLEOTIDE SEQUENCE [LARGE SCALE GENOMIC DNA]</scope>
    <source>
        <strain evidence="1 2">1Y8A</strain>
    </source>
</reference>
<proteinExistence type="predicted"/>
<evidence type="ECO:0000313" key="2">
    <source>
        <dbReference type="Proteomes" id="UP000656274"/>
    </source>
</evidence>
<protein>
    <recommendedName>
        <fullName evidence="3">TonB-linked outer membrane protein, SusC/RagA family</fullName>
    </recommendedName>
</protein>
<dbReference type="InterPro" id="IPR008969">
    <property type="entry name" value="CarboxyPept-like_regulatory"/>
</dbReference>
<evidence type="ECO:0000313" key="1">
    <source>
        <dbReference type="EMBL" id="MBE9577205.1"/>
    </source>
</evidence>
<organism evidence="1 2">
    <name type="scientific">Flavobacterium proteolyticum</name>
    <dbReference type="NCBI Taxonomy" id="2911683"/>
    <lineage>
        <taxon>Bacteria</taxon>
        <taxon>Pseudomonadati</taxon>
        <taxon>Bacteroidota</taxon>
        <taxon>Flavobacteriia</taxon>
        <taxon>Flavobacteriales</taxon>
        <taxon>Flavobacteriaceae</taxon>
        <taxon>Flavobacterium</taxon>
    </lineage>
</organism>
<dbReference type="RefSeq" id="WP_194096696.1">
    <property type="nucleotide sequence ID" value="NZ_JADFTZ010000005.1"/>
</dbReference>
<dbReference type="EMBL" id="JADFTZ010000005">
    <property type="protein sequence ID" value="MBE9577205.1"/>
    <property type="molecule type" value="Genomic_DNA"/>
</dbReference>
<dbReference type="SUPFAM" id="SSF49464">
    <property type="entry name" value="Carboxypeptidase regulatory domain-like"/>
    <property type="match status" value="1"/>
</dbReference>
<keyword evidence="2" id="KW-1185">Reference proteome</keyword>
<gene>
    <name evidence="1" type="ORF">IM755_10830</name>
</gene>
<accession>A0ABR9WU77</accession>
<name>A0ABR9WU77_9FLAO</name>
<sequence>MKIKYVIIILIHFLVFFVNGQNRSVSGKVISEDLEPLAGVQIRNSDNELVGETDFDGQFNIIISEKNDSLLFFYAGMEFTDIKLKEDCENVEVIMMYYVIYDFISSKKIDRLRKKRYKKLNEKLLLATDKGIFKNKHSCYVRNFKPLQPDLDRIGK</sequence>
<evidence type="ECO:0008006" key="3">
    <source>
        <dbReference type="Google" id="ProtNLM"/>
    </source>
</evidence>
<comment type="caution">
    <text evidence="1">The sequence shown here is derived from an EMBL/GenBank/DDBJ whole genome shotgun (WGS) entry which is preliminary data.</text>
</comment>
<dbReference type="Proteomes" id="UP000656274">
    <property type="component" value="Unassembled WGS sequence"/>
</dbReference>